<dbReference type="EMBL" id="CAWYQH010000057">
    <property type="protein sequence ID" value="CAK8679239.1"/>
    <property type="molecule type" value="Genomic_DNA"/>
</dbReference>
<keyword evidence="3" id="KW-1185">Reference proteome</keyword>
<comment type="caution">
    <text evidence="2">The sequence shown here is derived from an EMBL/GenBank/DDBJ whole genome shotgun (WGS) entry which is preliminary data.</text>
</comment>
<organism evidence="2 3">
    <name type="scientific">Clavelina lepadiformis</name>
    <name type="common">Light-bulb sea squirt</name>
    <name type="synonym">Ascidia lepadiformis</name>
    <dbReference type="NCBI Taxonomy" id="159417"/>
    <lineage>
        <taxon>Eukaryota</taxon>
        <taxon>Metazoa</taxon>
        <taxon>Chordata</taxon>
        <taxon>Tunicata</taxon>
        <taxon>Ascidiacea</taxon>
        <taxon>Aplousobranchia</taxon>
        <taxon>Clavelinidae</taxon>
        <taxon>Clavelina</taxon>
    </lineage>
</organism>
<evidence type="ECO:0000256" key="1">
    <source>
        <dbReference type="SAM" id="MobiDB-lite"/>
    </source>
</evidence>
<gene>
    <name evidence="2" type="ORF">CVLEPA_LOCUS9491</name>
</gene>
<reference evidence="2 3" key="1">
    <citation type="submission" date="2024-02" db="EMBL/GenBank/DDBJ databases">
        <authorList>
            <person name="Daric V."/>
            <person name="Darras S."/>
        </authorList>
    </citation>
    <scope>NUCLEOTIDE SEQUENCE [LARGE SCALE GENOMIC DNA]</scope>
</reference>
<sequence length="173" mass="19017">MIVSSIIDIGAKLHSSSAWTLHSVLEVLGSNPGYGRKGQSWKVVNWSNDEDHHTGGRTEGPVRNGLRPGSNLEPLAPSAVSKDASYEVATANNDNLTKQFIPCKTLKLFTDDKLPSVEKLKDGKTSFSKSSWFGVFGRHPWWIPERDVIPGPVQMLEYPSMRDAEIVTIGKGD</sequence>
<accession>A0ABP0FHY1</accession>
<feature type="region of interest" description="Disordered" evidence="1">
    <location>
        <begin position="49"/>
        <end position="71"/>
    </location>
</feature>
<protein>
    <submittedName>
        <fullName evidence="2">Uncharacterized protein</fullName>
    </submittedName>
</protein>
<name>A0ABP0FHY1_CLALP</name>
<evidence type="ECO:0000313" key="2">
    <source>
        <dbReference type="EMBL" id="CAK8679239.1"/>
    </source>
</evidence>
<proteinExistence type="predicted"/>
<dbReference type="Proteomes" id="UP001642483">
    <property type="component" value="Unassembled WGS sequence"/>
</dbReference>
<evidence type="ECO:0000313" key="3">
    <source>
        <dbReference type="Proteomes" id="UP001642483"/>
    </source>
</evidence>